<dbReference type="EMBL" id="BJCL01000001">
    <property type="protein sequence ID" value="GCL61460.1"/>
    <property type="molecule type" value="Genomic_DNA"/>
</dbReference>
<keyword evidence="3 6" id="KW-1133">Transmembrane helix</keyword>
<proteinExistence type="predicted"/>
<feature type="transmembrane region" description="Helical" evidence="6">
    <location>
        <begin position="198"/>
        <end position="220"/>
    </location>
</feature>
<evidence type="ECO:0000256" key="4">
    <source>
        <dbReference type="ARBA" id="ARBA00023136"/>
    </source>
</evidence>
<evidence type="ECO:0000256" key="3">
    <source>
        <dbReference type="ARBA" id="ARBA00022989"/>
    </source>
</evidence>
<comment type="subcellular location">
    <subcellularLocation>
        <location evidence="1">Membrane</location>
        <topology evidence="1">Multi-pass membrane protein</topology>
    </subcellularLocation>
</comment>
<feature type="transmembrane region" description="Helical" evidence="6">
    <location>
        <begin position="125"/>
        <end position="148"/>
    </location>
</feature>
<accession>A0A480AL59</accession>
<gene>
    <name evidence="7" type="ORF">AQPW35_05410</name>
</gene>
<evidence type="ECO:0000256" key="5">
    <source>
        <dbReference type="SAM" id="MobiDB-lite"/>
    </source>
</evidence>
<protein>
    <recommendedName>
        <fullName evidence="9">Etoposide-induced protein 2.4 (EI24)</fullName>
    </recommendedName>
</protein>
<feature type="transmembrane region" description="Helical" evidence="6">
    <location>
        <begin position="78"/>
        <end position="104"/>
    </location>
</feature>
<evidence type="ECO:0008006" key="9">
    <source>
        <dbReference type="Google" id="ProtNLM"/>
    </source>
</evidence>
<evidence type="ECO:0000256" key="6">
    <source>
        <dbReference type="SAM" id="Phobius"/>
    </source>
</evidence>
<evidence type="ECO:0000256" key="2">
    <source>
        <dbReference type="ARBA" id="ARBA00022692"/>
    </source>
</evidence>
<dbReference type="Proteomes" id="UP000301751">
    <property type="component" value="Unassembled WGS sequence"/>
</dbReference>
<dbReference type="AlphaFoldDB" id="A0A480AL59"/>
<organism evidence="7 8">
    <name type="scientific">Pseudaquabacterium pictum</name>
    <dbReference type="NCBI Taxonomy" id="2315236"/>
    <lineage>
        <taxon>Bacteria</taxon>
        <taxon>Pseudomonadati</taxon>
        <taxon>Pseudomonadota</taxon>
        <taxon>Betaproteobacteria</taxon>
        <taxon>Burkholderiales</taxon>
        <taxon>Sphaerotilaceae</taxon>
        <taxon>Pseudaquabacterium</taxon>
    </lineage>
</organism>
<evidence type="ECO:0000313" key="8">
    <source>
        <dbReference type="Proteomes" id="UP000301751"/>
    </source>
</evidence>
<dbReference type="OrthoDB" id="8565703at2"/>
<sequence length="299" mass="32155">MRHLLDSFWRAGAYCLHPKVIGLSLLPLLIGIAIALGLGWFYWEAAVAGVRATLETWSLVDAALKWVESLVGSSFRTVLAPLIVVALAAPMIVVLSVLLVAWLMTPAIVNLVAARRFPALERKRGAGIASSILWSLGCTVLALLALVISIPLWFIPPLVLVVPPMIWGWLNYRVMAFDVLADHASADERRQIMQRQRLPLLGIGVVSGFLGAAPSLLWAASALTLVFAPLLIVVSVWLYTLVFGFSALWFTHFGLRALAELRGQAAQVDREPAPPGEIIDIPAAAPPPAPTAALPPPAP</sequence>
<feature type="transmembrane region" description="Helical" evidence="6">
    <location>
        <begin position="154"/>
        <end position="172"/>
    </location>
</feature>
<comment type="caution">
    <text evidence="7">The sequence shown here is derived from an EMBL/GenBank/DDBJ whole genome shotgun (WGS) entry which is preliminary data.</text>
</comment>
<feature type="compositionally biased region" description="Pro residues" evidence="5">
    <location>
        <begin position="284"/>
        <end position="299"/>
    </location>
</feature>
<feature type="region of interest" description="Disordered" evidence="5">
    <location>
        <begin position="274"/>
        <end position="299"/>
    </location>
</feature>
<feature type="transmembrane region" description="Helical" evidence="6">
    <location>
        <begin position="20"/>
        <end position="43"/>
    </location>
</feature>
<reference evidence="8" key="1">
    <citation type="submission" date="2019-03" db="EMBL/GenBank/DDBJ databases">
        <title>Aquabacterium pictum sp.nov., the first bacteriochlorophyll a-containing freshwater bacterium in the genus Aquabacterium of the class Betaproteobacteria.</title>
        <authorList>
            <person name="Hirose S."/>
            <person name="Tank M."/>
            <person name="Hara E."/>
            <person name="Tamaki H."/>
            <person name="Takaichi S."/>
            <person name="Haruta S."/>
            <person name="Hanada S."/>
        </authorList>
    </citation>
    <scope>NUCLEOTIDE SEQUENCE [LARGE SCALE GENOMIC DNA]</scope>
    <source>
        <strain evidence="8">W35</strain>
    </source>
</reference>
<evidence type="ECO:0000313" key="7">
    <source>
        <dbReference type="EMBL" id="GCL61460.1"/>
    </source>
</evidence>
<name>A0A480AL59_9BURK</name>
<dbReference type="Pfam" id="PF07264">
    <property type="entry name" value="EI24"/>
    <property type="match status" value="1"/>
</dbReference>
<keyword evidence="8" id="KW-1185">Reference proteome</keyword>
<dbReference type="RefSeq" id="WP_137731208.1">
    <property type="nucleotide sequence ID" value="NZ_BJCL01000001.1"/>
</dbReference>
<evidence type="ECO:0000256" key="1">
    <source>
        <dbReference type="ARBA" id="ARBA00004141"/>
    </source>
</evidence>
<dbReference type="InterPro" id="IPR059112">
    <property type="entry name" value="CysZ/EI24"/>
</dbReference>
<feature type="transmembrane region" description="Helical" evidence="6">
    <location>
        <begin position="226"/>
        <end position="250"/>
    </location>
</feature>
<keyword evidence="4 6" id="KW-0472">Membrane</keyword>
<keyword evidence="2 6" id="KW-0812">Transmembrane</keyword>